<accession>A0ABW5EGG5</accession>
<sequence>MKAISPLESPNGSAPTAPLLEPRAGAVFALAALVAGVTGLLIHFGLVYDTAELIPLLENGTALNLLAGLGLTGLAASHILVYRHFLLLLNFVRTLRTVFLRYLRHLLPAAPALCSTPRTAHGCRAPPLAI</sequence>
<evidence type="ECO:0000313" key="3">
    <source>
        <dbReference type="Proteomes" id="UP001597425"/>
    </source>
</evidence>
<dbReference type="RefSeq" id="WP_265723421.1">
    <property type="nucleotide sequence ID" value="NZ_JAPIVK010000050.1"/>
</dbReference>
<keyword evidence="3" id="KW-1185">Reference proteome</keyword>
<proteinExistence type="predicted"/>
<gene>
    <name evidence="2" type="ORF">ACFSKX_18030</name>
</gene>
<name>A0ABW5EGG5_9GAMM</name>
<feature type="transmembrane region" description="Helical" evidence="1">
    <location>
        <begin position="26"/>
        <end position="46"/>
    </location>
</feature>
<evidence type="ECO:0000256" key="1">
    <source>
        <dbReference type="SAM" id="Phobius"/>
    </source>
</evidence>
<dbReference type="Proteomes" id="UP001597425">
    <property type="component" value="Unassembled WGS sequence"/>
</dbReference>
<keyword evidence="1" id="KW-1133">Transmembrane helix</keyword>
<keyword evidence="1" id="KW-0812">Transmembrane</keyword>
<organism evidence="2 3">
    <name type="scientific">Microbulbifer halophilus</name>
    <dbReference type="NCBI Taxonomy" id="453963"/>
    <lineage>
        <taxon>Bacteria</taxon>
        <taxon>Pseudomonadati</taxon>
        <taxon>Pseudomonadota</taxon>
        <taxon>Gammaproteobacteria</taxon>
        <taxon>Cellvibrionales</taxon>
        <taxon>Microbulbiferaceae</taxon>
        <taxon>Microbulbifer</taxon>
    </lineage>
</organism>
<protein>
    <submittedName>
        <fullName evidence="2">Uncharacterized protein</fullName>
    </submittedName>
</protein>
<dbReference type="EMBL" id="JBHUJD010000036">
    <property type="protein sequence ID" value="MFD2312322.1"/>
    <property type="molecule type" value="Genomic_DNA"/>
</dbReference>
<comment type="caution">
    <text evidence="2">The sequence shown here is derived from an EMBL/GenBank/DDBJ whole genome shotgun (WGS) entry which is preliminary data.</text>
</comment>
<feature type="transmembrane region" description="Helical" evidence="1">
    <location>
        <begin position="66"/>
        <end position="92"/>
    </location>
</feature>
<reference evidence="3" key="1">
    <citation type="journal article" date="2019" name="Int. J. Syst. Evol. Microbiol.">
        <title>The Global Catalogue of Microorganisms (GCM) 10K type strain sequencing project: providing services to taxonomists for standard genome sequencing and annotation.</title>
        <authorList>
            <consortium name="The Broad Institute Genomics Platform"/>
            <consortium name="The Broad Institute Genome Sequencing Center for Infectious Disease"/>
            <person name="Wu L."/>
            <person name="Ma J."/>
        </authorList>
    </citation>
    <scope>NUCLEOTIDE SEQUENCE [LARGE SCALE GENOMIC DNA]</scope>
    <source>
        <strain evidence="3">KCTC 12848</strain>
    </source>
</reference>
<evidence type="ECO:0000313" key="2">
    <source>
        <dbReference type="EMBL" id="MFD2312322.1"/>
    </source>
</evidence>
<keyword evidence="1" id="KW-0472">Membrane</keyword>